<dbReference type="EMBL" id="ABYQ02000008">
    <property type="protein sequence ID" value="EFQ80677.1"/>
    <property type="molecule type" value="Genomic_DNA"/>
</dbReference>
<protein>
    <submittedName>
        <fullName evidence="1">Uncharacterized protein</fullName>
    </submittedName>
</protein>
<proteinExistence type="predicted"/>
<evidence type="ECO:0000313" key="1">
    <source>
        <dbReference type="EMBL" id="EFQ80677.1"/>
    </source>
</evidence>
<gene>
    <name evidence="1" type="ORF">HMPREF0305_11086</name>
</gene>
<keyword evidence="2" id="KW-1185">Reference proteome</keyword>
<sequence length="55" mass="5813">MGGVEGDGLVDITTIQMPEICVTTALSHQIFITTLEGPLQILEVHVLGMISATSM</sequence>
<evidence type="ECO:0000313" key="2">
    <source>
        <dbReference type="Proteomes" id="UP000003020"/>
    </source>
</evidence>
<dbReference type="HOGENOM" id="CLU_3024440_0_0_11"/>
<comment type="caution">
    <text evidence="1">The sequence shown here is derived from an EMBL/GenBank/DDBJ whole genome shotgun (WGS) entry which is preliminary data.</text>
</comment>
<dbReference type="Proteomes" id="UP000003020">
    <property type="component" value="Unassembled WGS sequence"/>
</dbReference>
<accession>E2S3I4</accession>
<reference evidence="1 2" key="1">
    <citation type="submission" date="2010-08" db="EMBL/GenBank/DDBJ databases">
        <authorList>
            <person name="Muzny D."/>
            <person name="Qin X."/>
            <person name="Buhay C."/>
            <person name="Dugan-Rocha S."/>
            <person name="Ding Y."/>
            <person name="Chen G."/>
            <person name="Hawes A."/>
            <person name="Holder M."/>
            <person name="Jhangiani S."/>
            <person name="Johnson A."/>
            <person name="Khan Z."/>
            <person name="Li Z."/>
            <person name="Liu W."/>
            <person name="Liu X."/>
            <person name="Perez L."/>
            <person name="Shen H."/>
            <person name="Wang Q."/>
            <person name="Watt J."/>
            <person name="Xi L."/>
            <person name="Xin Y."/>
            <person name="Zhou J."/>
            <person name="Deng J."/>
            <person name="Jiang H."/>
            <person name="Liu Y."/>
            <person name="Qu J."/>
            <person name="Song X.-Z."/>
            <person name="Zhang L."/>
            <person name="Villasana D."/>
            <person name="Johnson A."/>
            <person name="Liu J."/>
            <person name="Liyanage D."/>
            <person name="Lorensuhewa L."/>
            <person name="Robinson T."/>
            <person name="Song A."/>
            <person name="Song B.-B."/>
            <person name="Dinh H."/>
            <person name="Thornton R."/>
            <person name="Coyle M."/>
            <person name="Francisco L."/>
            <person name="Jackson L."/>
            <person name="Javaid M."/>
            <person name="Korchina V."/>
            <person name="Kovar C."/>
            <person name="Mata R."/>
            <person name="Mathew T."/>
            <person name="Ngo R."/>
            <person name="Nguyen L."/>
            <person name="Nguyen N."/>
            <person name="Okwuonu G."/>
            <person name="Ongeri F."/>
            <person name="Pham C."/>
            <person name="Simmons D."/>
            <person name="Wilczek-Boney K."/>
            <person name="Hale W."/>
            <person name="Jakkamsetti A."/>
            <person name="Pham P."/>
            <person name="Ruth R."/>
            <person name="San Lucas F."/>
            <person name="Warren J."/>
            <person name="Zhang J."/>
            <person name="Zhao Z."/>
            <person name="Zhou C."/>
            <person name="Zhu D."/>
            <person name="Lee S."/>
            <person name="Bess C."/>
            <person name="Blankenburg K."/>
            <person name="Forbes L."/>
            <person name="Fu Q."/>
            <person name="Gubbala S."/>
            <person name="Hirani K."/>
            <person name="Jayaseelan J.C."/>
            <person name="Lara F."/>
            <person name="Munidasa M."/>
            <person name="Palculict T."/>
            <person name="Patil S."/>
            <person name="Pu L.-L."/>
            <person name="Saada N."/>
            <person name="Tang L."/>
            <person name="Weissenberger G."/>
            <person name="Zhu Y."/>
            <person name="Hemphill L."/>
            <person name="Shang Y."/>
            <person name="Youmans B."/>
            <person name="Ayvaz T."/>
            <person name="Ross M."/>
            <person name="Santibanez J."/>
            <person name="Aqrawi P."/>
            <person name="Gross S."/>
            <person name="Joshi V."/>
            <person name="Fowler G."/>
            <person name="Nazareth L."/>
            <person name="Reid J."/>
            <person name="Worley K."/>
            <person name="Petrosino J."/>
            <person name="Highlander S."/>
            <person name="Gibbs R."/>
        </authorList>
    </citation>
    <scope>NUCLEOTIDE SEQUENCE [LARGE SCALE GENOMIC DNA]</scope>
    <source>
        <strain evidence="1 2">ATCC 33035</strain>
    </source>
</reference>
<name>E2S3I4_9CORY</name>
<dbReference type="AlphaFoldDB" id="E2S3I4"/>
<organism evidence="1 2">
    <name type="scientific">Corynebacterium pseudogenitalium ATCC 33035</name>
    <dbReference type="NCBI Taxonomy" id="525264"/>
    <lineage>
        <taxon>Bacteria</taxon>
        <taxon>Bacillati</taxon>
        <taxon>Actinomycetota</taxon>
        <taxon>Actinomycetes</taxon>
        <taxon>Mycobacteriales</taxon>
        <taxon>Corynebacteriaceae</taxon>
        <taxon>Corynebacterium</taxon>
    </lineage>
</organism>